<dbReference type="Gene3D" id="2.170.120.12">
    <property type="entry name" value="DNA-directed RNA polymerase, insert domain"/>
    <property type="match status" value="1"/>
</dbReference>
<comment type="catalytic activity">
    <reaction evidence="10 11">
        <text>RNA(n) + a ribonucleoside 5'-triphosphate = RNA(n+1) + diphosphate</text>
        <dbReference type="Rhea" id="RHEA:21248"/>
        <dbReference type="Rhea" id="RHEA-COMP:14527"/>
        <dbReference type="Rhea" id="RHEA-COMP:17342"/>
        <dbReference type="ChEBI" id="CHEBI:33019"/>
        <dbReference type="ChEBI" id="CHEBI:61557"/>
        <dbReference type="ChEBI" id="CHEBI:140395"/>
        <dbReference type="EC" id="2.7.7.6"/>
    </reaction>
</comment>
<keyword evidence="4 11" id="KW-0240">DNA-directed RNA polymerase</keyword>
<dbReference type="NCBIfam" id="TIGR02027">
    <property type="entry name" value="rpoA"/>
    <property type="match status" value="1"/>
</dbReference>
<evidence type="ECO:0000256" key="8">
    <source>
        <dbReference type="ARBA" id="ARBA00032524"/>
    </source>
</evidence>
<dbReference type="NCBIfam" id="NF003519">
    <property type="entry name" value="PRK05182.2-5"/>
    <property type="match status" value="1"/>
</dbReference>
<name>A0A9X6SSM2_BACCE</name>
<comment type="similarity">
    <text evidence="1 11">Belongs to the RNA polymerase alpha chain family.</text>
</comment>
<dbReference type="InterPro" id="IPR011262">
    <property type="entry name" value="DNA-dir_RNA_pol_insert"/>
</dbReference>
<evidence type="ECO:0000256" key="9">
    <source>
        <dbReference type="ARBA" id="ARBA00033070"/>
    </source>
</evidence>
<evidence type="ECO:0000256" key="12">
    <source>
        <dbReference type="SAM" id="Coils"/>
    </source>
</evidence>
<dbReference type="SUPFAM" id="SSF55257">
    <property type="entry name" value="RBP11-like subunits of RNA polymerase"/>
    <property type="match status" value="1"/>
</dbReference>
<dbReference type="SUPFAM" id="SSF47789">
    <property type="entry name" value="C-terminal domain of RNA polymerase alpha subunit"/>
    <property type="match status" value="1"/>
</dbReference>
<dbReference type="Gene3D" id="1.10.150.20">
    <property type="entry name" value="5' to 3' exonuclease, C-terminal subdomain"/>
    <property type="match status" value="1"/>
</dbReference>
<dbReference type="InterPro" id="IPR011260">
    <property type="entry name" value="RNAP_asu_C"/>
</dbReference>
<evidence type="ECO:0000256" key="5">
    <source>
        <dbReference type="ARBA" id="ARBA00022679"/>
    </source>
</evidence>
<evidence type="ECO:0000259" key="13">
    <source>
        <dbReference type="SMART" id="SM00662"/>
    </source>
</evidence>
<dbReference type="GO" id="GO:0000428">
    <property type="term" value="C:DNA-directed RNA polymerase complex"/>
    <property type="evidence" value="ECO:0007669"/>
    <property type="project" value="UniProtKB-KW"/>
</dbReference>
<proteinExistence type="inferred from homology"/>
<gene>
    <name evidence="11" type="primary">rpoA</name>
    <name evidence="14" type="ORF">CON36_33845</name>
</gene>
<comment type="subunit">
    <text evidence="11">Homodimer. The RNAP catalytic core consists of 2 alpha, 1 beta, 1 beta' and 1 omega subunit. When a sigma factor is associated with the core the holoenzyme is formed, which can initiate transcription.</text>
</comment>
<dbReference type="Pfam" id="PF03118">
    <property type="entry name" value="RNA_pol_A_CTD"/>
    <property type="match status" value="1"/>
</dbReference>
<dbReference type="GO" id="GO:0006351">
    <property type="term" value="P:DNA-templated transcription"/>
    <property type="evidence" value="ECO:0007669"/>
    <property type="project" value="UniProtKB-UniRule"/>
</dbReference>
<comment type="function">
    <text evidence="11">DNA-dependent RNA polymerase catalyzes the transcription of DNA into RNA using the four ribonucleoside triphosphates as substrates.</text>
</comment>
<dbReference type="GO" id="GO:0003899">
    <property type="term" value="F:DNA-directed RNA polymerase activity"/>
    <property type="evidence" value="ECO:0007669"/>
    <property type="project" value="UniProtKB-UniRule"/>
</dbReference>
<protein>
    <recommendedName>
        <fullName evidence="3 11">DNA-directed RNA polymerase subunit alpha</fullName>
        <shortName evidence="11">RNAP subunit alpha</shortName>
        <ecNumber evidence="2 11">2.7.7.6</ecNumber>
    </recommendedName>
    <alternativeName>
        <fullName evidence="9 11">RNA polymerase subunit alpha</fullName>
    </alternativeName>
    <alternativeName>
        <fullName evidence="8 11">Transcriptase subunit alpha</fullName>
    </alternativeName>
</protein>
<evidence type="ECO:0000256" key="10">
    <source>
        <dbReference type="ARBA" id="ARBA00048552"/>
    </source>
</evidence>
<keyword evidence="5 11" id="KW-0808">Transferase</keyword>
<dbReference type="EMBL" id="NVMX01000191">
    <property type="protein sequence ID" value="PDZ94438.1"/>
    <property type="molecule type" value="Genomic_DNA"/>
</dbReference>
<dbReference type="InterPro" id="IPR011773">
    <property type="entry name" value="DNA-dir_RpoA"/>
</dbReference>
<dbReference type="Pfam" id="PF01193">
    <property type="entry name" value="RNA_pol_L"/>
    <property type="match status" value="1"/>
</dbReference>
<dbReference type="SUPFAM" id="SSF56553">
    <property type="entry name" value="Insert subdomain of RNA polymerase alpha subunit"/>
    <property type="match status" value="1"/>
</dbReference>
<dbReference type="EC" id="2.7.7.6" evidence="2 11"/>
<evidence type="ECO:0000256" key="6">
    <source>
        <dbReference type="ARBA" id="ARBA00022695"/>
    </source>
</evidence>
<dbReference type="HAMAP" id="MF_00059">
    <property type="entry name" value="RNApol_bact_RpoA"/>
    <property type="match status" value="1"/>
</dbReference>
<evidence type="ECO:0000256" key="4">
    <source>
        <dbReference type="ARBA" id="ARBA00022478"/>
    </source>
</evidence>
<dbReference type="GO" id="GO:0003677">
    <property type="term" value="F:DNA binding"/>
    <property type="evidence" value="ECO:0007669"/>
    <property type="project" value="UniProtKB-UniRule"/>
</dbReference>
<keyword evidence="12" id="KW-0175">Coiled coil</keyword>
<dbReference type="InterPro" id="IPR011263">
    <property type="entry name" value="DNA-dir_RNA_pol_RpoA/D/Rpb3"/>
</dbReference>
<accession>A0A9X6SSM2</accession>
<comment type="caution">
    <text evidence="14">The sequence shown here is derived from an EMBL/GenBank/DDBJ whole genome shotgun (WGS) entry which is preliminary data.</text>
</comment>
<dbReference type="Proteomes" id="UP000219922">
    <property type="component" value="Unassembled WGS sequence"/>
</dbReference>
<dbReference type="GO" id="GO:0005737">
    <property type="term" value="C:cytoplasm"/>
    <property type="evidence" value="ECO:0007669"/>
    <property type="project" value="UniProtKB-ARBA"/>
</dbReference>
<dbReference type="Gene3D" id="3.30.1360.10">
    <property type="entry name" value="RNA polymerase, RBP11-like subunit"/>
    <property type="match status" value="1"/>
</dbReference>
<evidence type="ECO:0000256" key="3">
    <source>
        <dbReference type="ARBA" id="ARBA00015972"/>
    </source>
</evidence>
<dbReference type="InterPro" id="IPR036643">
    <property type="entry name" value="RNApol_insert_sf"/>
</dbReference>
<feature type="domain" description="DNA-directed RNA polymerase RpoA/D/Rpb3-type" evidence="13">
    <location>
        <begin position="27"/>
        <end position="236"/>
    </location>
</feature>
<dbReference type="AlphaFoldDB" id="A0A9X6SSM2"/>
<evidence type="ECO:0000256" key="1">
    <source>
        <dbReference type="ARBA" id="ARBA00007123"/>
    </source>
</evidence>
<reference evidence="14 15" key="1">
    <citation type="submission" date="2017-09" db="EMBL/GenBank/DDBJ databases">
        <title>Large-scale bioinformatics analysis of Bacillus genomes uncovers conserved roles of natural products in bacterial physiology.</title>
        <authorList>
            <consortium name="Agbiome Team Llc"/>
            <person name="Bleich R.M."/>
            <person name="Grubbs K.J."/>
            <person name="Santa Maria K.C."/>
            <person name="Allen S.E."/>
            <person name="Farag S."/>
            <person name="Shank E.A."/>
            <person name="Bowers A."/>
        </authorList>
    </citation>
    <scope>NUCLEOTIDE SEQUENCE [LARGE SCALE GENOMIC DNA]</scope>
    <source>
        <strain evidence="14 15">AFS092789</strain>
    </source>
</reference>
<dbReference type="CDD" id="cd06928">
    <property type="entry name" value="RNAP_alpha_NTD"/>
    <property type="match status" value="1"/>
</dbReference>
<dbReference type="InterPro" id="IPR036603">
    <property type="entry name" value="RBP11-like"/>
</dbReference>
<keyword evidence="6 11" id="KW-0548">Nucleotidyltransferase</keyword>
<evidence type="ECO:0000256" key="11">
    <source>
        <dbReference type="HAMAP-Rule" id="MF_00059"/>
    </source>
</evidence>
<feature type="region of interest" description="Alpha N-terminal domain (alpha-NTD)" evidence="11">
    <location>
        <begin position="1"/>
        <end position="244"/>
    </location>
</feature>
<organism evidence="14 15">
    <name type="scientific">Bacillus cereus</name>
    <dbReference type="NCBI Taxonomy" id="1396"/>
    <lineage>
        <taxon>Bacteria</taxon>
        <taxon>Bacillati</taxon>
        <taxon>Bacillota</taxon>
        <taxon>Bacilli</taxon>
        <taxon>Bacillales</taxon>
        <taxon>Bacillaceae</taxon>
        <taxon>Bacillus</taxon>
        <taxon>Bacillus cereus group</taxon>
    </lineage>
</organism>
<evidence type="ECO:0000313" key="14">
    <source>
        <dbReference type="EMBL" id="PDZ94438.1"/>
    </source>
</evidence>
<dbReference type="Pfam" id="PF01000">
    <property type="entry name" value="RNA_pol_A_bac"/>
    <property type="match status" value="1"/>
</dbReference>
<sequence length="321" mass="36653">MKKGGCFTLNLGFKKIEVQYEEISNKRARFHFSTLERGYARTLGNDLRRVLLSSIPGTAVMGLLIEGLNHEFQHVSGTINNGTELVTRLKNMIFSIPGEDMMELKFSAKKAGSYYAKDIALPEGVECLTPDVEFLKLTGDKEVNITIFVKRGRGYLDADEHKEFEEEGFQDVIRIDSDFKPVKNVSIHVEKKRVGQNTNYEKLVLDVETDGVVSPKEAITIAKFILISHLRYLDDMKEFVEEFELLEEEKQKEEEIFDMLIETLDLSPRPYNCLKKSGYNTIGQVLALTREQLKALDQLGAKSIKEIEEKLVKIGYKLKDE</sequence>
<dbReference type="GO" id="GO:0046983">
    <property type="term" value="F:protein dimerization activity"/>
    <property type="evidence" value="ECO:0007669"/>
    <property type="project" value="InterPro"/>
</dbReference>
<evidence type="ECO:0000256" key="7">
    <source>
        <dbReference type="ARBA" id="ARBA00023163"/>
    </source>
</evidence>
<feature type="coiled-coil region" evidence="12">
    <location>
        <begin position="236"/>
        <end position="263"/>
    </location>
</feature>
<feature type="region of interest" description="Alpha C-terminal domain (alpha-CTD)" evidence="11">
    <location>
        <begin position="255"/>
        <end position="321"/>
    </location>
</feature>
<keyword evidence="7 11" id="KW-0804">Transcription</keyword>
<evidence type="ECO:0000313" key="15">
    <source>
        <dbReference type="Proteomes" id="UP000219922"/>
    </source>
</evidence>
<evidence type="ECO:0000256" key="2">
    <source>
        <dbReference type="ARBA" id="ARBA00012418"/>
    </source>
</evidence>
<comment type="domain">
    <text evidence="11">The N-terminal domain is essential for RNAP assembly and basal transcription, whereas the C-terminal domain is involved in interaction with transcriptional regulators and with upstream promoter elements.</text>
</comment>
<dbReference type="SMART" id="SM00662">
    <property type="entry name" value="RPOLD"/>
    <property type="match status" value="1"/>
</dbReference>